<evidence type="ECO:0000256" key="1">
    <source>
        <dbReference type="ARBA" id="ARBA00006484"/>
    </source>
</evidence>
<dbReference type="STRING" id="1745343.A0A2J6PKN7"/>
<proteinExistence type="inferred from homology"/>
<accession>A0A2J6PKN7</accession>
<dbReference type="Gene3D" id="3.40.50.720">
    <property type="entry name" value="NAD(P)-binding Rossmann-like Domain"/>
    <property type="match status" value="1"/>
</dbReference>
<gene>
    <name evidence="4" type="ORF">NA56DRAFT_650748</name>
</gene>
<dbReference type="AlphaFoldDB" id="A0A2J6PKN7"/>
<dbReference type="InterPro" id="IPR036291">
    <property type="entry name" value="NAD(P)-bd_dom_sf"/>
</dbReference>
<evidence type="ECO:0000256" key="2">
    <source>
        <dbReference type="ARBA" id="ARBA00022857"/>
    </source>
</evidence>
<dbReference type="PANTHER" id="PTHR24320">
    <property type="entry name" value="RETINOL DEHYDROGENASE"/>
    <property type="match status" value="1"/>
</dbReference>
<evidence type="ECO:0000256" key="3">
    <source>
        <dbReference type="ARBA" id="ARBA00023002"/>
    </source>
</evidence>
<organism evidence="4 5">
    <name type="scientific">Hyaloscypha hepaticicola</name>
    <dbReference type="NCBI Taxonomy" id="2082293"/>
    <lineage>
        <taxon>Eukaryota</taxon>
        <taxon>Fungi</taxon>
        <taxon>Dikarya</taxon>
        <taxon>Ascomycota</taxon>
        <taxon>Pezizomycotina</taxon>
        <taxon>Leotiomycetes</taxon>
        <taxon>Helotiales</taxon>
        <taxon>Hyaloscyphaceae</taxon>
        <taxon>Hyaloscypha</taxon>
    </lineage>
</organism>
<reference evidence="4 5" key="1">
    <citation type="submission" date="2016-05" db="EMBL/GenBank/DDBJ databases">
        <title>A degradative enzymes factory behind the ericoid mycorrhizal symbiosis.</title>
        <authorList>
            <consortium name="DOE Joint Genome Institute"/>
            <person name="Martino E."/>
            <person name="Morin E."/>
            <person name="Grelet G."/>
            <person name="Kuo A."/>
            <person name="Kohler A."/>
            <person name="Daghino S."/>
            <person name="Barry K."/>
            <person name="Choi C."/>
            <person name="Cichocki N."/>
            <person name="Clum A."/>
            <person name="Copeland A."/>
            <person name="Hainaut M."/>
            <person name="Haridas S."/>
            <person name="Labutti K."/>
            <person name="Lindquist E."/>
            <person name="Lipzen A."/>
            <person name="Khouja H.-R."/>
            <person name="Murat C."/>
            <person name="Ohm R."/>
            <person name="Olson A."/>
            <person name="Spatafora J."/>
            <person name="Veneault-Fourrey C."/>
            <person name="Henrissat B."/>
            <person name="Grigoriev I."/>
            <person name="Martin F."/>
            <person name="Perotto S."/>
        </authorList>
    </citation>
    <scope>NUCLEOTIDE SEQUENCE [LARGE SCALE GENOMIC DNA]</scope>
    <source>
        <strain evidence="4 5">UAMH 7357</strain>
    </source>
</reference>
<dbReference type="OrthoDB" id="191139at2759"/>
<dbReference type="Pfam" id="PF00106">
    <property type="entry name" value="adh_short"/>
    <property type="match status" value="1"/>
</dbReference>
<keyword evidence="3" id="KW-0560">Oxidoreductase</keyword>
<dbReference type="GO" id="GO:0016491">
    <property type="term" value="F:oxidoreductase activity"/>
    <property type="evidence" value="ECO:0007669"/>
    <property type="project" value="UniProtKB-KW"/>
</dbReference>
<dbReference type="PRINTS" id="PR00081">
    <property type="entry name" value="GDHRDH"/>
</dbReference>
<comment type="similarity">
    <text evidence="1">Belongs to the short-chain dehydrogenases/reductases (SDR) family.</text>
</comment>
<dbReference type="InterPro" id="IPR002347">
    <property type="entry name" value="SDR_fam"/>
</dbReference>
<keyword evidence="2" id="KW-0521">NADP</keyword>
<evidence type="ECO:0000313" key="5">
    <source>
        <dbReference type="Proteomes" id="UP000235672"/>
    </source>
</evidence>
<keyword evidence="5" id="KW-1185">Reference proteome</keyword>
<name>A0A2J6PKN7_9HELO</name>
<dbReference type="EMBL" id="KZ613520">
    <property type="protein sequence ID" value="PMD14615.1"/>
    <property type="molecule type" value="Genomic_DNA"/>
</dbReference>
<dbReference type="SUPFAM" id="SSF51735">
    <property type="entry name" value="NAD(P)-binding Rossmann-fold domains"/>
    <property type="match status" value="1"/>
</dbReference>
<dbReference type="Proteomes" id="UP000235672">
    <property type="component" value="Unassembled WGS sequence"/>
</dbReference>
<dbReference type="PANTHER" id="PTHR24320:SF282">
    <property type="entry name" value="WW DOMAIN-CONTAINING OXIDOREDUCTASE"/>
    <property type="match status" value="1"/>
</dbReference>
<sequence>MFGEFSDNGFRPDNDIPDLTGKVILVTGGNSGLGQESVYQLAKHNPSQIFLAARSTEKGQAAVHKIKEVVPKANITVLQLDLTSFNSIIEAAKVVNSSVNRLDILMNNAGIMMPPAGTTKEGFEIQFGTNHMGHALLTKLLLPKLLSTAEEPNSDVRIITLSSMAHLWGPKGGLQLDTIHSEQKNLNSRQRYGQSKLANILYSNELARRYSGIRCISVHPGTVNTGLTRGPKESYPFAAPIITFAQWTGLFALNVQQGTLNQLWAAISKNAESGKYYNPVAVEVPGSDYVRDSALSKKLWDFTEAELTKVTS</sequence>
<protein>
    <submittedName>
        <fullName evidence="4">NAD(P)-binding protein</fullName>
    </submittedName>
</protein>
<evidence type="ECO:0000313" key="4">
    <source>
        <dbReference type="EMBL" id="PMD14615.1"/>
    </source>
</evidence>